<feature type="chain" id="PRO_5003171245" evidence="9">
    <location>
        <begin position="24"/>
        <end position="453"/>
    </location>
</feature>
<dbReference type="PANTHER" id="PTHR36699:SF1">
    <property type="entry name" value="L,D-TRANSPEPTIDASE YAFK-RELATED"/>
    <property type="match status" value="1"/>
</dbReference>
<reference evidence="12" key="1">
    <citation type="journal article" date="2011" name="J. Bacteriol.">
        <title>Genome sequences of eight morphologically diverse alphaproteobacteria.</title>
        <authorList>
            <consortium name="US DOE Joint Genome Institute"/>
            <person name="Brown P.J."/>
            <person name="Kysela D.T."/>
            <person name="Buechlein A."/>
            <person name="Hemmerich C."/>
            <person name="Brun Y.V."/>
        </authorList>
    </citation>
    <scope>NUCLEOTIDE SEQUENCE [LARGE SCALE GENOMIC DNA]</scope>
    <source>
        <strain evidence="12">ATCC 17100 / ATH 3.1.1 / DSM 162 / LMG 4299</strain>
    </source>
</reference>
<evidence type="ECO:0000313" key="12">
    <source>
        <dbReference type="Proteomes" id="UP000001399"/>
    </source>
</evidence>
<keyword evidence="12" id="KW-1185">Reference proteome</keyword>
<dbReference type="KEGG" id="rva:Rvan_1612"/>
<accession>E3I8F5</accession>
<evidence type="ECO:0000256" key="2">
    <source>
        <dbReference type="ARBA" id="ARBA00005992"/>
    </source>
</evidence>
<dbReference type="STRING" id="648757.Rvan_1612"/>
<dbReference type="InterPro" id="IPR038063">
    <property type="entry name" value="Transpep_catalytic_dom"/>
</dbReference>
<dbReference type="CDD" id="cd16913">
    <property type="entry name" value="YkuD_like"/>
    <property type="match status" value="1"/>
</dbReference>
<name>E3I8F5_RHOVT</name>
<keyword evidence="5 7" id="KW-0573">Peptidoglycan synthesis</keyword>
<evidence type="ECO:0000259" key="10">
    <source>
        <dbReference type="PROSITE" id="PS52029"/>
    </source>
</evidence>
<feature type="compositionally biased region" description="Low complexity" evidence="8">
    <location>
        <begin position="398"/>
        <end position="410"/>
    </location>
</feature>
<dbReference type="AlphaFoldDB" id="E3I8F5"/>
<evidence type="ECO:0000313" key="11">
    <source>
        <dbReference type="EMBL" id="ADP70864.1"/>
    </source>
</evidence>
<feature type="signal peptide" evidence="9">
    <location>
        <begin position="1"/>
        <end position="23"/>
    </location>
</feature>
<dbReference type="OrthoDB" id="9809748at2"/>
<feature type="region of interest" description="Disordered" evidence="8">
    <location>
        <begin position="398"/>
        <end position="453"/>
    </location>
</feature>
<evidence type="ECO:0000256" key="8">
    <source>
        <dbReference type="SAM" id="MobiDB-lite"/>
    </source>
</evidence>
<dbReference type="Proteomes" id="UP000001399">
    <property type="component" value="Chromosome"/>
</dbReference>
<evidence type="ECO:0000256" key="6">
    <source>
        <dbReference type="ARBA" id="ARBA00023316"/>
    </source>
</evidence>
<gene>
    <name evidence="11" type="ordered locus">Rvan_1612</name>
</gene>
<evidence type="ECO:0000256" key="4">
    <source>
        <dbReference type="ARBA" id="ARBA00022960"/>
    </source>
</evidence>
<keyword evidence="4 7" id="KW-0133">Cell shape</keyword>
<keyword evidence="3" id="KW-0808">Transferase</keyword>
<evidence type="ECO:0000256" key="9">
    <source>
        <dbReference type="SAM" id="SignalP"/>
    </source>
</evidence>
<feature type="active site" description="Proton donor/acceptor" evidence="7">
    <location>
        <position position="151"/>
    </location>
</feature>
<dbReference type="GO" id="GO:0016740">
    <property type="term" value="F:transferase activity"/>
    <property type="evidence" value="ECO:0007669"/>
    <property type="project" value="UniProtKB-KW"/>
</dbReference>
<dbReference type="GO" id="GO:0071555">
    <property type="term" value="P:cell wall organization"/>
    <property type="evidence" value="ECO:0007669"/>
    <property type="project" value="UniProtKB-UniRule"/>
</dbReference>
<dbReference type="eggNOG" id="COG3034">
    <property type="taxonomic scope" value="Bacteria"/>
</dbReference>
<dbReference type="PROSITE" id="PS52029">
    <property type="entry name" value="LD_TPASE"/>
    <property type="match status" value="1"/>
</dbReference>
<dbReference type="HOGENOM" id="CLU_032558_3_1_5"/>
<dbReference type="GO" id="GO:0009252">
    <property type="term" value="P:peptidoglycan biosynthetic process"/>
    <property type="evidence" value="ECO:0007669"/>
    <property type="project" value="UniProtKB-UniPathway"/>
</dbReference>
<dbReference type="GO" id="GO:0008360">
    <property type="term" value="P:regulation of cell shape"/>
    <property type="evidence" value="ECO:0007669"/>
    <property type="project" value="UniProtKB-UniRule"/>
</dbReference>
<evidence type="ECO:0000256" key="7">
    <source>
        <dbReference type="PROSITE-ProRule" id="PRU01373"/>
    </source>
</evidence>
<keyword evidence="6 7" id="KW-0961">Cell wall biogenesis/degradation</keyword>
<dbReference type="UniPathway" id="UPA00219"/>
<comment type="similarity">
    <text evidence="2">Belongs to the YkuD family.</text>
</comment>
<feature type="active site" description="Nucleophile" evidence="7">
    <location>
        <position position="159"/>
    </location>
</feature>
<feature type="domain" description="L,D-TPase catalytic" evidence="10">
    <location>
        <begin position="60"/>
        <end position="188"/>
    </location>
</feature>
<comment type="pathway">
    <text evidence="1 7">Cell wall biogenesis; peptidoglycan biosynthesis.</text>
</comment>
<dbReference type="GO" id="GO:0004180">
    <property type="term" value="F:carboxypeptidase activity"/>
    <property type="evidence" value="ECO:0007669"/>
    <property type="project" value="UniProtKB-ARBA"/>
</dbReference>
<dbReference type="EMBL" id="CP002292">
    <property type="protein sequence ID" value="ADP70864.1"/>
    <property type="molecule type" value="Genomic_DNA"/>
</dbReference>
<proteinExistence type="inferred from homology"/>
<dbReference type="Pfam" id="PF03734">
    <property type="entry name" value="YkuD"/>
    <property type="match status" value="1"/>
</dbReference>
<dbReference type="SUPFAM" id="SSF141523">
    <property type="entry name" value="L,D-transpeptidase catalytic domain-like"/>
    <property type="match status" value="1"/>
</dbReference>
<keyword evidence="9" id="KW-0732">Signal</keyword>
<dbReference type="InterPro" id="IPR005490">
    <property type="entry name" value="LD_TPept_cat_dom"/>
</dbReference>
<dbReference type="PANTHER" id="PTHR36699">
    <property type="entry name" value="LD-TRANSPEPTIDASE"/>
    <property type="match status" value="1"/>
</dbReference>
<dbReference type="PROSITE" id="PS51257">
    <property type="entry name" value="PROKAR_LIPOPROTEIN"/>
    <property type="match status" value="1"/>
</dbReference>
<organism evidence="11 12">
    <name type="scientific">Rhodomicrobium vannielii (strain ATCC 17100 / DSM 162 / LMG 4299 / NCIMB 10020 / ATH 3.1.1)</name>
    <dbReference type="NCBI Taxonomy" id="648757"/>
    <lineage>
        <taxon>Bacteria</taxon>
        <taxon>Pseudomonadati</taxon>
        <taxon>Pseudomonadota</taxon>
        <taxon>Alphaproteobacteria</taxon>
        <taxon>Hyphomicrobiales</taxon>
        <taxon>Hyphomicrobiaceae</taxon>
        <taxon>Rhodomicrobium</taxon>
    </lineage>
</organism>
<dbReference type="eggNOG" id="COG3170">
    <property type="taxonomic scope" value="Bacteria"/>
</dbReference>
<sequence>MRVALRFASVAPLLLGLTGCLNLFGFGGDAENAVPPAERQLPASTQAMLAIKGMRTDAPIFIRIFKEESELEVWKLKDGRFQHFRTYPICAWSGTLGPKIQTGDRQSPEGFYTVTRGQMNPRSNYYLAFNIGYPNVHDQVNGHTGSALMVHGNCKSVGCYAMTDAYIEEIYILAREAFDAGQTKFHVQALPFRMTAANMAKHRDNPWYAFWARLKEGYDSFEASGKPPIVKVCGKQYQVNVQFPGVPGDPAPDGPCPIFAKVDPRMLPGVDGVPQTVLANLNRAPDAARPQSGQPVAVAAVAPQPPMRSFTPAYSQPAAAFASAPQPSETASLASMSASPVIRTPASKPMSIASMQATHTAPQAPGVAPASGPAFAAARIEQESGSQPVRYQFGTTTAQAPAPTAQQNAAMSDPDALQKTNRSGKGGKLAAQPDAVENTTPAPPPIMLGYTQR</sequence>
<dbReference type="RefSeq" id="WP_013419260.1">
    <property type="nucleotide sequence ID" value="NC_014664.1"/>
</dbReference>
<evidence type="ECO:0000256" key="3">
    <source>
        <dbReference type="ARBA" id="ARBA00022679"/>
    </source>
</evidence>
<protein>
    <submittedName>
        <fullName evidence="11">ErfK/YbiS/YcfS/YnhG family protein</fullName>
    </submittedName>
</protein>
<evidence type="ECO:0000256" key="5">
    <source>
        <dbReference type="ARBA" id="ARBA00022984"/>
    </source>
</evidence>
<evidence type="ECO:0000256" key="1">
    <source>
        <dbReference type="ARBA" id="ARBA00004752"/>
    </source>
</evidence>